<dbReference type="PANTHER" id="PTHR33376:SF4">
    <property type="entry name" value="SIALIC ACID-BINDING PERIPLASMIC PROTEIN SIAP"/>
    <property type="match status" value="1"/>
</dbReference>
<keyword evidence="1" id="KW-0732">Signal</keyword>
<dbReference type="Gene3D" id="3.40.190.170">
    <property type="entry name" value="Bacterial extracellular solute-binding protein, family 7"/>
    <property type="match status" value="1"/>
</dbReference>
<evidence type="ECO:0000313" key="3">
    <source>
        <dbReference type="Proteomes" id="UP000830055"/>
    </source>
</evidence>
<dbReference type="Proteomes" id="UP000830055">
    <property type="component" value="Chromosome"/>
</dbReference>
<dbReference type="NCBIfam" id="NF037995">
    <property type="entry name" value="TRAP_S1"/>
    <property type="match status" value="1"/>
</dbReference>
<evidence type="ECO:0000313" key="2">
    <source>
        <dbReference type="EMBL" id="BDD89118.1"/>
    </source>
</evidence>
<dbReference type="InterPro" id="IPR038404">
    <property type="entry name" value="TRAP_DctP_sf"/>
</dbReference>
<dbReference type="RefSeq" id="WP_284152442.1">
    <property type="nucleotide sequence ID" value="NZ_AP025516.1"/>
</dbReference>
<evidence type="ECO:0000256" key="1">
    <source>
        <dbReference type="ARBA" id="ARBA00022729"/>
    </source>
</evidence>
<organism evidence="2 3">
    <name type="scientific">Desulfofustis limnaeus</name>
    <dbReference type="NCBI Taxonomy" id="2740163"/>
    <lineage>
        <taxon>Bacteria</taxon>
        <taxon>Pseudomonadati</taxon>
        <taxon>Thermodesulfobacteriota</taxon>
        <taxon>Desulfobulbia</taxon>
        <taxon>Desulfobulbales</taxon>
        <taxon>Desulfocapsaceae</taxon>
        <taxon>Desulfofustis</taxon>
    </lineage>
</organism>
<dbReference type="Pfam" id="PF03480">
    <property type="entry name" value="DctP"/>
    <property type="match status" value="1"/>
</dbReference>
<accession>A0ABN6M8C1</accession>
<protein>
    <submittedName>
        <fullName evidence="2">Uncharacterized protein</fullName>
    </submittedName>
</protein>
<reference evidence="2 3" key="1">
    <citation type="submission" date="2022-01" db="EMBL/GenBank/DDBJ databases">
        <title>Desulfofustis limnae sp. nov., a novel mesophilic sulfate-reducing bacterium isolated from marsh soil.</title>
        <authorList>
            <person name="Watanabe M."/>
            <person name="Takahashi A."/>
            <person name="Kojima H."/>
            <person name="Fukui M."/>
        </authorList>
    </citation>
    <scope>NUCLEOTIDE SEQUENCE [LARGE SCALE GENOMIC DNA]</scope>
    <source>
        <strain evidence="2 3">PPLL</strain>
    </source>
</reference>
<proteinExistence type="predicted"/>
<dbReference type="CDD" id="cd13670">
    <property type="entry name" value="PBP2_TRAP_Tp0957_like"/>
    <property type="match status" value="1"/>
</dbReference>
<gene>
    <name evidence="2" type="ORF">DPPLL_34830</name>
</gene>
<keyword evidence="3" id="KW-1185">Reference proteome</keyword>
<dbReference type="EMBL" id="AP025516">
    <property type="protein sequence ID" value="BDD89118.1"/>
    <property type="molecule type" value="Genomic_DNA"/>
</dbReference>
<name>A0ABN6M8C1_9BACT</name>
<dbReference type="PANTHER" id="PTHR33376">
    <property type="match status" value="1"/>
</dbReference>
<dbReference type="InterPro" id="IPR018389">
    <property type="entry name" value="DctP_fam"/>
</dbReference>
<sequence length="344" mass="37672">MSRQPFWLIAFCLVLFLLGSPRGTPAAPEHLFKIASLAPEGSVWVNSFKEFAAEVTEKTGGSVEFRIYPGGVMGDDRAMYRKMRVGQLHGGGFTMTGIADIVPDFRIMAIPFLFRSYEEVDQVSRDLQPLFTSRFADKGLHLVAMTEVGFIYTFSNKPRATIDDLKLAKAWSPANDPLSAGFLESLGISPISLTIPDVLSSLQTGLIDTAFNSLYGSIVLQWFTSAPYVTDQPYGYAYGAFILDGKAFDRLSEAQRTAVAAAAANHFPDLISKTRQSNDESRQVLMERGVTFVPTAAETVATLEKHRDLTVEKLVGQAFSEEIYQAAASSLDHLRGTPVGHAQP</sequence>